<dbReference type="OrthoDB" id="9775224at2"/>
<dbReference type="Proteomes" id="UP000078476">
    <property type="component" value="Unassembled WGS sequence"/>
</dbReference>
<keyword evidence="3 5" id="KW-0418">Kinase</keyword>
<evidence type="ECO:0000313" key="5">
    <source>
        <dbReference type="EMBL" id="OAI21816.1"/>
    </source>
</evidence>
<dbReference type="PANTHER" id="PTHR34383:SF3">
    <property type="entry name" value="POLYPHOSPHATE:AMP PHOSPHOTRANSFERASE"/>
    <property type="match status" value="1"/>
</dbReference>
<dbReference type="InterPro" id="IPR027417">
    <property type="entry name" value="P-loop_NTPase"/>
</dbReference>
<dbReference type="InterPro" id="IPR022488">
    <property type="entry name" value="PPK2-related"/>
</dbReference>
<proteinExistence type="inferred from homology"/>
<comment type="similarity">
    <text evidence="1">Belongs to the polyphosphate kinase 2 (PPK2) family. Class I subfamily.</text>
</comment>
<name>A0A177NUT9_9GAMM</name>
<organism evidence="5 6">
    <name type="scientific">Methylomonas lenta</name>
    <dbReference type="NCBI Taxonomy" id="980561"/>
    <lineage>
        <taxon>Bacteria</taxon>
        <taxon>Pseudomonadati</taxon>
        <taxon>Pseudomonadota</taxon>
        <taxon>Gammaproteobacteria</taxon>
        <taxon>Methylococcales</taxon>
        <taxon>Methylococcaceae</taxon>
        <taxon>Methylomonas</taxon>
    </lineage>
</organism>
<dbReference type="EMBL" id="LUUI01000002">
    <property type="protein sequence ID" value="OAI21816.1"/>
    <property type="molecule type" value="Genomic_DNA"/>
</dbReference>
<dbReference type="Gene3D" id="3.40.50.300">
    <property type="entry name" value="P-loop containing nucleotide triphosphate hydrolases"/>
    <property type="match status" value="1"/>
</dbReference>
<reference evidence="5 6" key="1">
    <citation type="submission" date="2016-03" db="EMBL/GenBank/DDBJ databases">
        <authorList>
            <person name="Ploux O."/>
        </authorList>
    </citation>
    <scope>NUCLEOTIDE SEQUENCE [LARGE SCALE GENOMIC DNA]</scope>
    <source>
        <strain evidence="5 6">R-45370</strain>
    </source>
</reference>
<dbReference type="InterPro" id="IPR022300">
    <property type="entry name" value="PPK2-rel_1"/>
</dbReference>
<protein>
    <submittedName>
        <fullName evidence="5">Polyphosphate kinase 2</fullName>
    </submittedName>
</protein>
<dbReference type="PIRSF" id="PIRSF028756">
    <property type="entry name" value="PPK2_prd"/>
    <property type="match status" value="1"/>
</dbReference>
<dbReference type="SUPFAM" id="SSF52540">
    <property type="entry name" value="P-loop containing nucleoside triphosphate hydrolases"/>
    <property type="match status" value="1"/>
</dbReference>
<dbReference type="NCBIfam" id="TIGR03709">
    <property type="entry name" value="PPK2_rel_1"/>
    <property type="match status" value="1"/>
</dbReference>
<dbReference type="GO" id="GO:0008976">
    <property type="term" value="F:polyphosphate kinase activity"/>
    <property type="evidence" value="ECO:0007669"/>
    <property type="project" value="InterPro"/>
</dbReference>
<dbReference type="STRING" id="980561.A1359_18855"/>
<dbReference type="RefSeq" id="WP_066976160.1">
    <property type="nucleotide sequence ID" value="NZ_LUUI01000002.1"/>
</dbReference>
<evidence type="ECO:0000256" key="3">
    <source>
        <dbReference type="ARBA" id="ARBA00022777"/>
    </source>
</evidence>
<evidence type="ECO:0000256" key="2">
    <source>
        <dbReference type="ARBA" id="ARBA00022679"/>
    </source>
</evidence>
<dbReference type="GO" id="GO:0006797">
    <property type="term" value="P:polyphosphate metabolic process"/>
    <property type="evidence" value="ECO:0007669"/>
    <property type="project" value="InterPro"/>
</dbReference>
<gene>
    <name evidence="5" type="ORF">A1359_18855</name>
</gene>
<dbReference type="InterPro" id="IPR016898">
    <property type="entry name" value="Polyphosphate_phosphotransfera"/>
</dbReference>
<evidence type="ECO:0000259" key="4">
    <source>
        <dbReference type="Pfam" id="PF03976"/>
    </source>
</evidence>
<keyword evidence="2" id="KW-0808">Transferase</keyword>
<dbReference type="PANTHER" id="PTHR34383">
    <property type="entry name" value="POLYPHOSPHATE:AMP PHOSPHOTRANSFERASE-RELATED"/>
    <property type="match status" value="1"/>
</dbReference>
<feature type="domain" description="Polyphosphate kinase-2-related" evidence="4">
    <location>
        <begin position="40"/>
        <end position="252"/>
    </location>
</feature>
<evidence type="ECO:0000313" key="6">
    <source>
        <dbReference type="Proteomes" id="UP000078476"/>
    </source>
</evidence>
<keyword evidence="6" id="KW-1185">Reference proteome</keyword>
<accession>A0A177NUT9</accession>
<dbReference type="Pfam" id="PF03976">
    <property type="entry name" value="PPK2"/>
    <property type="match status" value="1"/>
</dbReference>
<comment type="caution">
    <text evidence="5">The sequence shown here is derived from an EMBL/GenBank/DDBJ whole genome shotgun (WGS) entry which is preliminary data.</text>
</comment>
<evidence type="ECO:0000256" key="1">
    <source>
        <dbReference type="ARBA" id="ARBA00009924"/>
    </source>
</evidence>
<dbReference type="AlphaFoldDB" id="A0A177NUT9"/>
<sequence length="287" mass="33295">MNYRKKFVVEPGEKIHLNKVDPSYTGQHESHEKAMPIMQEHIARMDKLQYLLYADGDQSLLIVLQALDAAGKDGVVRHVFSGMNPQGTSVFGFKQPSKDEAAHDFLWRAHQRAPARGEVVIFNRSHYEDVLVVRVHKLAKKSIWSKRYDLINDFEKMLTCNGTRILKFFLHISPEEQLARFKQRLDDPSRHWKISDADYSERELWSKYTEAYEDVLELTSTPHAPWYVIPSNHKWFRNLAISQIIADTMDEMGLKLPPTHVDIDTITKQFHAAEQKQAKLVGKERGD</sequence>